<sequence>MTAFLKAARVVADLDDDFYHDERQRDVWNEASAVGFQLFQWCALVVGAVLPWVAGRGGAYVAIGVLATWFILSMVTIAYARARDVDVYATVKALRPRMIFAFVLYLAGIAGIYVELANPVDYDGATWAGVAVGAFVGAGAVAAAFVWVRRRDRRRESEQAARDETEM</sequence>
<feature type="transmembrane region" description="Helical" evidence="1">
    <location>
        <begin position="126"/>
        <end position="148"/>
    </location>
</feature>
<dbReference type="Proteomes" id="UP000249091">
    <property type="component" value="Chromosome 1"/>
</dbReference>
<keyword evidence="1" id="KW-1133">Transmembrane helix</keyword>
<dbReference type="STRING" id="1219011.GCA_001895045_01048"/>
<protein>
    <submittedName>
        <fullName evidence="2">Hypothetical membrane protein</fullName>
    </submittedName>
</protein>
<keyword evidence="1" id="KW-0812">Transmembrane</keyword>
<keyword evidence="3" id="KW-1185">Reference proteome</keyword>
<gene>
    <name evidence="2" type="ORF">NCTC10994_00105</name>
</gene>
<reference evidence="2 3" key="1">
    <citation type="submission" date="2018-06" db="EMBL/GenBank/DDBJ databases">
        <authorList>
            <consortium name="Pathogen Informatics"/>
            <person name="Doyle S."/>
        </authorList>
    </citation>
    <scope>NUCLEOTIDE SEQUENCE [LARGE SCALE GENOMIC DNA]</scope>
    <source>
        <strain evidence="2 3">NCTC10994</strain>
    </source>
</reference>
<keyword evidence="1" id="KW-0472">Membrane</keyword>
<dbReference type="RefSeq" id="WP_072699065.1">
    <property type="nucleotide sequence ID" value="NZ_JAFBBL010000001.1"/>
</dbReference>
<evidence type="ECO:0000313" key="2">
    <source>
        <dbReference type="EMBL" id="SQI28361.1"/>
    </source>
</evidence>
<organism evidence="2 3">
    <name type="scientific">Rhodococcus coprophilus</name>
    <dbReference type="NCBI Taxonomy" id="38310"/>
    <lineage>
        <taxon>Bacteria</taxon>
        <taxon>Bacillati</taxon>
        <taxon>Actinomycetota</taxon>
        <taxon>Actinomycetes</taxon>
        <taxon>Mycobacteriales</taxon>
        <taxon>Nocardiaceae</taxon>
        <taxon>Rhodococcus</taxon>
    </lineage>
</organism>
<accession>A0A2X4TMF1</accession>
<evidence type="ECO:0000256" key="1">
    <source>
        <dbReference type="SAM" id="Phobius"/>
    </source>
</evidence>
<dbReference type="AlphaFoldDB" id="A0A2X4TMF1"/>
<dbReference type="EMBL" id="LS483468">
    <property type="protein sequence ID" value="SQI28361.1"/>
    <property type="molecule type" value="Genomic_DNA"/>
</dbReference>
<proteinExistence type="predicted"/>
<feature type="transmembrane region" description="Helical" evidence="1">
    <location>
        <begin position="33"/>
        <end position="53"/>
    </location>
</feature>
<feature type="transmembrane region" description="Helical" evidence="1">
    <location>
        <begin position="94"/>
        <end position="114"/>
    </location>
</feature>
<dbReference type="KEGG" id="rcr:NCTC10994_00105"/>
<feature type="transmembrane region" description="Helical" evidence="1">
    <location>
        <begin position="59"/>
        <end position="82"/>
    </location>
</feature>
<evidence type="ECO:0000313" key="3">
    <source>
        <dbReference type="Proteomes" id="UP000249091"/>
    </source>
</evidence>
<name>A0A2X4TMF1_9NOCA</name>